<dbReference type="Pfam" id="PF01266">
    <property type="entry name" value="DAO"/>
    <property type="match status" value="1"/>
</dbReference>
<evidence type="ECO:0000313" key="4">
    <source>
        <dbReference type="EMBL" id="CAB4983938.1"/>
    </source>
</evidence>
<accession>A0A6J6WAL7</accession>
<dbReference type="SUPFAM" id="SSF51905">
    <property type="entry name" value="FAD/NAD(P)-binding domain"/>
    <property type="match status" value="1"/>
</dbReference>
<dbReference type="AlphaFoldDB" id="A0A6J6WAL7"/>
<dbReference type="GO" id="GO:0005737">
    <property type="term" value="C:cytoplasm"/>
    <property type="evidence" value="ECO:0007669"/>
    <property type="project" value="TreeGrafter"/>
</dbReference>
<evidence type="ECO:0000313" key="3">
    <source>
        <dbReference type="EMBL" id="CAB4901379.1"/>
    </source>
</evidence>
<dbReference type="InterPro" id="IPR036188">
    <property type="entry name" value="FAD/NAD-bd_sf"/>
</dbReference>
<dbReference type="EMBL" id="CAFBMN010000016">
    <property type="protein sequence ID" value="CAB4901379.1"/>
    <property type="molecule type" value="Genomic_DNA"/>
</dbReference>
<proteinExistence type="predicted"/>
<dbReference type="Gene3D" id="3.50.50.60">
    <property type="entry name" value="FAD/NAD(P)-binding domain"/>
    <property type="match status" value="1"/>
</dbReference>
<evidence type="ECO:0000259" key="1">
    <source>
        <dbReference type="Pfam" id="PF01266"/>
    </source>
</evidence>
<sequence length="435" mass="47754">MSLWWTLVDRPTFSPGSLDQQWDVLIVGGGFSGLWSAHHLLNADPSLKIAILEASHVGSGASGRNGGWVSALYPRSDETLATHSSPSEIAQLHECLRNSIDAIGDFVKKEKIDCGFSKGGSLLIARHKAQLARLVSEIDAQTHLLSAEETKDRINMHGAIGATYTPHCARINPAQLVVALAQSLEQRGVAIFENTKAQIHADKSVEVGGEKLHATIVIRAIEAYRERTRELIPIYSLMIATEPLPQEVFDEIGIAGRETFAEANHVVSYAQRTPDNRLAIGGRGAPYTWGSKRNSASERHKKIHAQLRAMSTSWFPILKKYEFTHAWGGAVAITRDSSPYARFNGSYAELGGYIGDGVTLSFLVAQTLADLITNSESERTRLPFVQWQSPQWEIEPLRWLGVNSAIVLSNLADREERMSSRPSLLAKGLGRIMGT</sequence>
<dbReference type="EMBL" id="CAFAAC010000013">
    <property type="protein sequence ID" value="CAB4782212.1"/>
    <property type="molecule type" value="Genomic_DNA"/>
</dbReference>
<organism evidence="2">
    <name type="scientific">freshwater metagenome</name>
    <dbReference type="NCBI Taxonomy" id="449393"/>
    <lineage>
        <taxon>unclassified sequences</taxon>
        <taxon>metagenomes</taxon>
        <taxon>ecological metagenomes</taxon>
    </lineage>
</organism>
<dbReference type="InterPro" id="IPR006076">
    <property type="entry name" value="FAD-dep_OxRdtase"/>
</dbReference>
<evidence type="ECO:0000313" key="2">
    <source>
        <dbReference type="EMBL" id="CAB4782212.1"/>
    </source>
</evidence>
<dbReference type="EMBL" id="CAFBPP010000012">
    <property type="protein sequence ID" value="CAB5014772.1"/>
    <property type="molecule type" value="Genomic_DNA"/>
</dbReference>
<dbReference type="PANTHER" id="PTHR13847:SF285">
    <property type="entry name" value="FAD DEPENDENT OXIDOREDUCTASE DOMAIN-CONTAINING PROTEIN"/>
    <property type="match status" value="1"/>
</dbReference>
<dbReference type="Gene3D" id="3.30.9.10">
    <property type="entry name" value="D-Amino Acid Oxidase, subunit A, domain 2"/>
    <property type="match status" value="1"/>
</dbReference>
<feature type="domain" description="FAD dependent oxidoreductase" evidence="1">
    <location>
        <begin position="23"/>
        <end position="371"/>
    </location>
</feature>
<protein>
    <submittedName>
        <fullName evidence="2">Unannotated protein</fullName>
    </submittedName>
</protein>
<name>A0A6J6WAL7_9ZZZZ</name>
<reference evidence="2" key="1">
    <citation type="submission" date="2020-05" db="EMBL/GenBank/DDBJ databases">
        <authorList>
            <person name="Chiriac C."/>
            <person name="Salcher M."/>
            <person name="Ghai R."/>
            <person name="Kavagutti S V."/>
        </authorList>
    </citation>
    <scope>NUCLEOTIDE SEQUENCE</scope>
</reference>
<evidence type="ECO:0000313" key="5">
    <source>
        <dbReference type="EMBL" id="CAB5014772.1"/>
    </source>
</evidence>
<gene>
    <name evidence="2" type="ORF">UFOPK2967_00380</name>
    <name evidence="3" type="ORF">UFOPK3587_00498</name>
    <name evidence="4" type="ORF">UFOPK3984_00568</name>
    <name evidence="5" type="ORF">UFOPK4114_00468</name>
</gene>
<dbReference type="EMBL" id="CAFBOP010000015">
    <property type="protein sequence ID" value="CAB4983938.1"/>
    <property type="molecule type" value="Genomic_DNA"/>
</dbReference>
<dbReference type="PANTHER" id="PTHR13847">
    <property type="entry name" value="SARCOSINE DEHYDROGENASE-RELATED"/>
    <property type="match status" value="1"/>
</dbReference>